<dbReference type="AlphaFoldDB" id="A0AAW0RGM5"/>
<keyword evidence="3" id="KW-1185">Reference proteome</keyword>
<dbReference type="EMBL" id="JAAHCF010001127">
    <property type="protein sequence ID" value="KAK8141200.1"/>
    <property type="molecule type" value="Genomic_DNA"/>
</dbReference>
<evidence type="ECO:0000313" key="3">
    <source>
        <dbReference type="Proteomes" id="UP001397290"/>
    </source>
</evidence>
<evidence type="ECO:0000256" key="1">
    <source>
        <dbReference type="SAM" id="MobiDB-lite"/>
    </source>
</evidence>
<sequence length="156" mass="16989">MYLRLWHAKERDACASNTPPSLALQLLDTPLPEAPSRANEKKSGDTKLAPVHDSRCGPPSMNLVVSHKTWHCLDSSPCHHPVSLLERKLVSAALAALTCLLSRTGTFSLGYRGGNAEDSWNASIFTLSPTSETDQRMGNASSRLTHFPTGRLAILR</sequence>
<comment type="caution">
    <text evidence="2">The sequence shown here is derived from an EMBL/GenBank/DDBJ whole genome shotgun (WGS) entry which is preliminary data.</text>
</comment>
<organism evidence="2 3">
    <name type="scientific">Beauveria asiatica</name>
    <dbReference type="NCBI Taxonomy" id="1069075"/>
    <lineage>
        <taxon>Eukaryota</taxon>
        <taxon>Fungi</taxon>
        <taxon>Dikarya</taxon>
        <taxon>Ascomycota</taxon>
        <taxon>Pezizomycotina</taxon>
        <taxon>Sordariomycetes</taxon>
        <taxon>Hypocreomycetidae</taxon>
        <taxon>Hypocreales</taxon>
        <taxon>Cordycipitaceae</taxon>
        <taxon>Beauveria</taxon>
    </lineage>
</organism>
<dbReference type="Proteomes" id="UP001397290">
    <property type="component" value="Unassembled WGS sequence"/>
</dbReference>
<reference evidence="2 3" key="1">
    <citation type="submission" date="2020-02" db="EMBL/GenBank/DDBJ databases">
        <title>Comparative genomics of the hypocrealean fungal genus Beauvera.</title>
        <authorList>
            <person name="Showalter D.N."/>
            <person name="Bushley K.E."/>
            <person name="Rehner S.A."/>
        </authorList>
    </citation>
    <scope>NUCLEOTIDE SEQUENCE [LARGE SCALE GENOMIC DNA]</scope>
    <source>
        <strain evidence="2 3">ARSEF4384</strain>
    </source>
</reference>
<name>A0AAW0RGM5_9HYPO</name>
<gene>
    <name evidence="2" type="ORF">G3M48_000570</name>
</gene>
<protein>
    <submittedName>
        <fullName evidence="2">Uncharacterized protein</fullName>
    </submittedName>
</protein>
<feature type="compositionally biased region" description="Basic and acidic residues" evidence="1">
    <location>
        <begin position="38"/>
        <end position="53"/>
    </location>
</feature>
<feature type="region of interest" description="Disordered" evidence="1">
    <location>
        <begin position="32"/>
        <end position="53"/>
    </location>
</feature>
<evidence type="ECO:0000313" key="2">
    <source>
        <dbReference type="EMBL" id="KAK8141200.1"/>
    </source>
</evidence>
<proteinExistence type="predicted"/>
<accession>A0AAW0RGM5</accession>